<dbReference type="InterPro" id="IPR018184">
    <property type="entry name" value="Integrin_alpha_C_CS"/>
</dbReference>
<feature type="region of interest" description="Disordered" evidence="14">
    <location>
        <begin position="1056"/>
        <end position="1087"/>
    </location>
</feature>
<accession>W5ULF4</accession>
<dbReference type="GO" id="GO:0007229">
    <property type="term" value="P:integrin-mediated signaling pathway"/>
    <property type="evidence" value="ECO:0007669"/>
    <property type="project" value="UniProtKB-KW"/>
</dbReference>
<evidence type="ECO:0000259" key="17">
    <source>
        <dbReference type="Pfam" id="PF20806"/>
    </source>
</evidence>
<dbReference type="GO" id="GO:0009897">
    <property type="term" value="C:external side of plasma membrane"/>
    <property type="evidence" value="ECO:0007669"/>
    <property type="project" value="TreeGrafter"/>
</dbReference>
<evidence type="ECO:0000313" key="18">
    <source>
        <dbReference type="EMBL" id="AHH42821.1"/>
    </source>
</evidence>
<feature type="domain" description="Integrin alpha first immunoglubulin-like" evidence="15">
    <location>
        <begin position="468"/>
        <end position="627"/>
    </location>
</feature>
<dbReference type="Pfam" id="PF01839">
    <property type="entry name" value="FG-GAP"/>
    <property type="match status" value="2"/>
</dbReference>
<evidence type="ECO:0000256" key="9">
    <source>
        <dbReference type="ARBA" id="ARBA00023136"/>
    </source>
</evidence>
<evidence type="ECO:0000256" key="12">
    <source>
        <dbReference type="PROSITE-ProRule" id="PRU00803"/>
    </source>
</evidence>
<dbReference type="GO" id="GO:0098609">
    <property type="term" value="P:cell-cell adhesion"/>
    <property type="evidence" value="ECO:0007669"/>
    <property type="project" value="TreeGrafter"/>
</dbReference>
<feature type="signal peptide" evidence="13">
    <location>
        <begin position="1"/>
        <end position="22"/>
    </location>
</feature>
<dbReference type="InterPro" id="IPR028994">
    <property type="entry name" value="Integrin_alpha_N"/>
</dbReference>
<feature type="repeat" description="FG-GAP" evidence="12">
    <location>
        <begin position="301"/>
        <end position="362"/>
    </location>
</feature>
<evidence type="ECO:0000256" key="11">
    <source>
        <dbReference type="ARBA" id="ARBA00023180"/>
    </source>
</evidence>
<dbReference type="Gene3D" id="2.60.40.1510">
    <property type="entry name" value="ntegrin, alpha v. Chain A, domain 3"/>
    <property type="match status" value="1"/>
</dbReference>
<dbReference type="SMART" id="SM00191">
    <property type="entry name" value="Int_alpha"/>
    <property type="match status" value="5"/>
</dbReference>
<dbReference type="PRINTS" id="PR01185">
    <property type="entry name" value="INTEGRINA"/>
</dbReference>
<feature type="repeat" description="FG-GAP" evidence="12">
    <location>
        <begin position="243"/>
        <end position="299"/>
    </location>
</feature>
<dbReference type="GO" id="GO:0050900">
    <property type="term" value="P:leukocyte migration"/>
    <property type="evidence" value="ECO:0007669"/>
    <property type="project" value="TreeGrafter"/>
</dbReference>
<keyword evidence="7 13" id="KW-1133">Transmembrane helix</keyword>
<dbReference type="GO" id="GO:0033627">
    <property type="term" value="P:cell adhesion mediated by integrin"/>
    <property type="evidence" value="ECO:0007669"/>
    <property type="project" value="TreeGrafter"/>
</dbReference>
<dbReference type="Pfam" id="PF20806">
    <property type="entry name" value="Integrin_A_Ig_3"/>
    <property type="match status" value="1"/>
</dbReference>
<dbReference type="SUPFAM" id="SSF69179">
    <property type="entry name" value="Integrin domains"/>
    <property type="match status" value="3"/>
</dbReference>
<protein>
    <submittedName>
        <fullName evidence="18">Integrin alpha-6</fullName>
    </submittedName>
</protein>
<feature type="transmembrane region" description="Helical" evidence="13">
    <location>
        <begin position="1008"/>
        <end position="1032"/>
    </location>
</feature>
<dbReference type="Gene3D" id="2.60.40.1530">
    <property type="entry name" value="ntegrin, alpha v. Chain A, domain 4"/>
    <property type="match status" value="1"/>
</dbReference>
<keyword evidence="5" id="KW-0677">Repeat</keyword>
<evidence type="ECO:0000256" key="2">
    <source>
        <dbReference type="ARBA" id="ARBA00008054"/>
    </source>
</evidence>
<gene>
    <name evidence="18" type="primary">ITGA6</name>
</gene>
<dbReference type="InterPro" id="IPR013517">
    <property type="entry name" value="FG-GAP"/>
</dbReference>
<organism evidence="18">
    <name type="scientific">Ictalurus punctatus</name>
    <name type="common">Channel catfish</name>
    <name type="synonym">Silurus punctatus</name>
    <dbReference type="NCBI Taxonomy" id="7998"/>
    <lineage>
        <taxon>Eukaryota</taxon>
        <taxon>Metazoa</taxon>
        <taxon>Chordata</taxon>
        <taxon>Craniata</taxon>
        <taxon>Vertebrata</taxon>
        <taxon>Euteleostomi</taxon>
        <taxon>Actinopterygii</taxon>
        <taxon>Neopterygii</taxon>
        <taxon>Teleostei</taxon>
        <taxon>Ostariophysi</taxon>
        <taxon>Siluriformes</taxon>
        <taxon>Ictaluridae</taxon>
        <taxon>Ictalurus</taxon>
    </lineage>
</organism>
<feature type="chain" id="PRO_5001426668" evidence="13">
    <location>
        <begin position="23"/>
        <end position="1087"/>
    </location>
</feature>
<comment type="subcellular location">
    <subcellularLocation>
        <location evidence="1 13">Membrane</location>
        <topology evidence="1 13">Single-pass type I membrane protein</topology>
    </subcellularLocation>
</comment>
<evidence type="ECO:0000256" key="4">
    <source>
        <dbReference type="ARBA" id="ARBA00022729"/>
    </source>
</evidence>
<dbReference type="PROSITE" id="PS00242">
    <property type="entry name" value="INTEGRIN_ALPHA"/>
    <property type="match status" value="1"/>
</dbReference>
<dbReference type="GO" id="GO:0005178">
    <property type="term" value="F:integrin binding"/>
    <property type="evidence" value="ECO:0007669"/>
    <property type="project" value="TreeGrafter"/>
</dbReference>
<keyword evidence="4 13" id="KW-0732">Signal</keyword>
<dbReference type="Pfam" id="PF20805">
    <property type="entry name" value="Integrin_A_Ig_2"/>
    <property type="match status" value="1"/>
</dbReference>
<dbReference type="GO" id="GO:0007160">
    <property type="term" value="P:cell-matrix adhesion"/>
    <property type="evidence" value="ECO:0007669"/>
    <property type="project" value="TreeGrafter"/>
</dbReference>
<evidence type="ECO:0000259" key="16">
    <source>
        <dbReference type="Pfam" id="PF20805"/>
    </source>
</evidence>
<dbReference type="PROSITE" id="PS51470">
    <property type="entry name" value="FG_GAP"/>
    <property type="match status" value="5"/>
</dbReference>
<feature type="compositionally biased region" description="Basic and acidic residues" evidence="14">
    <location>
        <begin position="871"/>
        <end position="882"/>
    </location>
</feature>
<comment type="similarity">
    <text evidence="2 13">Belongs to the integrin alpha chain family.</text>
</comment>
<dbReference type="InterPro" id="IPR048285">
    <property type="entry name" value="Integrin_alpha_Ig-like_2"/>
</dbReference>
<keyword evidence="9 13" id="KW-0472">Membrane</keyword>
<dbReference type="EMBL" id="JT418715">
    <property type="protein sequence ID" value="AHH42821.1"/>
    <property type="molecule type" value="mRNA"/>
</dbReference>
<evidence type="ECO:0000256" key="14">
    <source>
        <dbReference type="SAM" id="MobiDB-lite"/>
    </source>
</evidence>
<feature type="region of interest" description="Disordered" evidence="14">
    <location>
        <begin position="871"/>
        <end position="906"/>
    </location>
</feature>
<sequence>MARYRTLTLSLLCLMECGFISAFNLDTENVIRKSGEPNSLFGFSLALHRQLVPTDKRMLLVGAPRAKKLSNQKSQITGGLYNCDINTISSACQRVDFDNDENLAQESKDNQWMGVTVQSQGPGGKIVTCAHRYQKRFFTNSPQESRDITGRCYVLSQELKINDEDEGGDWTFCAGRPRGHERFGSCQQGSSVTFTKDFHYIVFGAPGAFNWKGVVRMEQKNNTLFELGFYDDGPFEVKYSTVEGLDEVAVPANSYLGFSLDSGKMLTKKGQLTVVAGAPRANHSGAVVLLRKESETGSTMVTEYILEGEGLASSFGYELAVVDLNGDGWQDLVVGAPQFFVRHGDIGGAVYVYINRDGNWNEATKTRIDGPKNSMFGLAIENLGDLNLDGFNDVAVGAPYDDEGAGSVYIYHGSSSGLNKEPAQVLKGRNLNIKMFGYSIAGNMDLDNNQYPDVAIGSLSDTVVVYRARPVVNIEKTVTTTPKEIDLTKKNCGDNICVQVSTCFKFTSNSKNYSPSLRIKYSIQVETKRKKQGLPSRAVFVQPTSTDTDYESTGVMELKKQNEQKCVTKTLKLQDNLRDKLRALPIEVNVEILKPSAGRRKRQIALTDLSPVLAASRPSVTEVNFLKEGCGSDLKCQSNLELEYKFCSRERNQDIFIPLPVQKGVPVISLSHQQEIALEVTVTNKNGDDAYESVLTASFPDSLSYAAVRPNNVISCQANLNGSKAECELGNPFKRDSKIVFYIVLSTGGISLDTTEVEVKLDLKTTSDQAPQIVTKKANVVIELLLSLSGVAKPSQLEFSGTVIGESAVKSETDIGNQIDYEFRVINLGKPLKSFGTAFLNIDWPKNTATKKWLLYLMKITTTGTDNVHCRPDEVNKLRLPRDPSLSRSKRETKDGGESTGGDNGGVLSALFSDKRKSKVLTCDDGASCVKLKCPLQGLDSNAVIALRAHLWNGTFIEDFSDMNYVDIVVNASLSLDNAPKNVLLTNKDTLVRVTVFPVRKAAQYGGLAWWVILVAILLGLLLLGLLAFLLWKCGFFKRSKYNDSVPSYNAVRIKKEERRDPPGKEQPASVEKKQWMTTWNENESYS</sequence>
<dbReference type="Gene3D" id="1.20.5.930">
    <property type="entry name" value="Bicelle-embedded integrin alpha(iib) transmembrane segment"/>
    <property type="match status" value="1"/>
</dbReference>
<evidence type="ECO:0000256" key="6">
    <source>
        <dbReference type="ARBA" id="ARBA00022889"/>
    </source>
</evidence>
<dbReference type="Gene3D" id="2.60.40.1460">
    <property type="entry name" value="Integrin domains. Chain A, domain 2"/>
    <property type="match status" value="1"/>
</dbReference>
<evidence type="ECO:0000256" key="1">
    <source>
        <dbReference type="ARBA" id="ARBA00004479"/>
    </source>
</evidence>
<dbReference type="Pfam" id="PF08441">
    <property type="entry name" value="Integrin_A_Ig_1"/>
    <property type="match status" value="1"/>
</dbReference>
<keyword evidence="3 13" id="KW-0812">Transmembrane</keyword>
<name>W5ULF4_ICTPU</name>
<dbReference type="SUPFAM" id="SSF69318">
    <property type="entry name" value="Integrin alpha N-terminal domain"/>
    <property type="match status" value="1"/>
</dbReference>
<evidence type="ECO:0000256" key="7">
    <source>
        <dbReference type="ARBA" id="ARBA00022989"/>
    </source>
</evidence>
<keyword evidence="6 13" id="KW-0130">Cell adhesion</keyword>
<feature type="compositionally biased region" description="Polar residues" evidence="14">
    <location>
        <begin position="1076"/>
        <end position="1087"/>
    </location>
</feature>
<dbReference type="InterPro" id="IPR013519">
    <property type="entry name" value="Int_alpha_beta-p"/>
</dbReference>
<dbReference type="InterPro" id="IPR032695">
    <property type="entry name" value="Integrin_dom_sf"/>
</dbReference>
<evidence type="ECO:0000256" key="3">
    <source>
        <dbReference type="ARBA" id="ARBA00022692"/>
    </source>
</evidence>
<keyword evidence="10 13" id="KW-0675">Receptor</keyword>
<reference evidence="18" key="1">
    <citation type="journal article" date="2012" name="BMC Genomics">
        <title>Efficient assembly and annotation of the transcriptome of catfish by RNA-Seq analysis of a doubled haploid homozygote.</title>
        <authorList>
            <person name="Liu S."/>
            <person name="Zhang Y."/>
            <person name="Zhou Z."/>
            <person name="Waldbieser G."/>
            <person name="Sun F."/>
            <person name="Lu J."/>
            <person name="Zhang J."/>
            <person name="Jiang Y."/>
            <person name="Zhang H."/>
            <person name="Wang X."/>
            <person name="Rajendran K.V."/>
            <person name="Khoo L."/>
            <person name="Kucuktas H."/>
            <person name="Peatman E."/>
            <person name="Liu Z."/>
        </authorList>
    </citation>
    <scope>NUCLEOTIDE SEQUENCE</scope>
    <source>
        <tissue evidence="18">Mixed</tissue>
    </source>
</reference>
<proteinExistence type="evidence at transcript level"/>
<evidence type="ECO:0000256" key="10">
    <source>
        <dbReference type="ARBA" id="ARBA00023170"/>
    </source>
</evidence>
<dbReference type="PANTHER" id="PTHR23220">
    <property type="entry name" value="INTEGRIN ALPHA"/>
    <property type="match status" value="1"/>
</dbReference>
<dbReference type="Gene3D" id="2.130.10.130">
    <property type="entry name" value="Integrin alpha, N-terminal"/>
    <property type="match status" value="1"/>
</dbReference>
<feature type="repeat" description="FG-GAP" evidence="12">
    <location>
        <begin position="29"/>
        <end position="92"/>
    </location>
</feature>
<dbReference type="PANTHER" id="PTHR23220:SF9">
    <property type="entry name" value="INTEGRIN ALPHA-6"/>
    <property type="match status" value="1"/>
</dbReference>
<feature type="repeat" description="FG-GAP" evidence="12">
    <location>
        <begin position="424"/>
        <end position="483"/>
    </location>
</feature>
<feature type="domain" description="Integrin alpha second immunoglobulin-like" evidence="16">
    <location>
        <begin position="630"/>
        <end position="778"/>
    </location>
</feature>
<keyword evidence="11" id="KW-0325">Glycoprotein</keyword>
<dbReference type="InterPro" id="IPR013649">
    <property type="entry name" value="Integrin_alpha_Ig-like_1"/>
</dbReference>
<dbReference type="InterPro" id="IPR000413">
    <property type="entry name" value="Integrin_alpha"/>
</dbReference>
<dbReference type="InterPro" id="IPR048286">
    <property type="entry name" value="Integrin_alpha_Ig-like_3"/>
</dbReference>
<evidence type="ECO:0000259" key="15">
    <source>
        <dbReference type="Pfam" id="PF08441"/>
    </source>
</evidence>
<dbReference type="AlphaFoldDB" id="W5ULF4"/>
<evidence type="ECO:0000256" key="5">
    <source>
        <dbReference type="ARBA" id="ARBA00022737"/>
    </source>
</evidence>
<feature type="repeat" description="FG-GAP" evidence="12">
    <location>
        <begin position="363"/>
        <end position="420"/>
    </location>
</feature>
<keyword evidence="8 13" id="KW-0401">Integrin</keyword>
<dbReference type="GO" id="GO:0008305">
    <property type="term" value="C:integrin complex"/>
    <property type="evidence" value="ECO:0007669"/>
    <property type="project" value="InterPro"/>
</dbReference>
<feature type="domain" description="Integrin alpha third immunoglobulin-like" evidence="17">
    <location>
        <begin position="786"/>
        <end position="998"/>
    </location>
</feature>
<evidence type="ECO:0000256" key="13">
    <source>
        <dbReference type="RuleBase" id="RU003762"/>
    </source>
</evidence>
<evidence type="ECO:0000256" key="8">
    <source>
        <dbReference type="ARBA" id="ARBA00023037"/>
    </source>
</evidence>